<dbReference type="GO" id="GO:0005737">
    <property type="term" value="C:cytoplasm"/>
    <property type="evidence" value="ECO:0007669"/>
    <property type="project" value="TreeGrafter"/>
</dbReference>
<dbReference type="Pfam" id="PF22925">
    <property type="entry name" value="TS_C"/>
    <property type="match status" value="1"/>
</dbReference>
<feature type="domain" description="Sialidase" evidence="4">
    <location>
        <begin position="133"/>
        <end position="462"/>
    </location>
</feature>
<keyword evidence="3" id="KW-0812">Transmembrane</keyword>
<evidence type="ECO:0000313" key="7">
    <source>
        <dbReference type="Proteomes" id="UP000583944"/>
    </source>
</evidence>
<dbReference type="PRINTS" id="PR01803">
    <property type="entry name" value="TCSIALIDASE"/>
</dbReference>
<dbReference type="Pfam" id="PF13859">
    <property type="entry name" value="BNR_3"/>
    <property type="match status" value="1"/>
</dbReference>
<proteinExistence type="predicted"/>
<dbReference type="GO" id="GO:0004308">
    <property type="term" value="F:exo-alpha-sialidase activity"/>
    <property type="evidence" value="ECO:0007669"/>
    <property type="project" value="InterPro"/>
</dbReference>
<dbReference type="PANTHER" id="PTHR10628:SF30">
    <property type="entry name" value="EXO-ALPHA-SIALIDASE"/>
    <property type="match status" value="1"/>
</dbReference>
<dbReference type="GO" id="GO:0006689">
    <property type="term" value="P:ganglioside catabolic process"/>
    <property type="evidence" value="ECO:0007669"/>
    <property type="project" value="TreeGrafter"/>
</dbReference>
<dbReference type="SUPFAM" id="SSF50939">
    <property type="entry name" value="Sialidases"/>
    <property type="match status" value="1"/>
</dbReference>
<dbReference type="SUPFAM" id="SSF49899">
    <property type="entry name" value="Concanavalin A-like lectins/glucanases"/>
    <property type="match status" value="1"/>
</dbReference>
<accession>A0A7J6XNA0</accession>
<evidence type="ECO:0000313" key="6">
    <source>
        <dbReference type="EMBL" id="KAF5215999.1"/>
    </source>
</evidence>
<dbReference type="InterPro" id="IPR011040">
    <property type="entry name" value="Sialidase"/>
</dbReference>
<dbReference type="AlphaFoldDB" id="A0A7J6XNA0"/>
<keyword evidence="3" id="KW-0472">Membrane</keyword>
<evidence type="ECO:0000259" key="5">
    <source>
        <dbReference type="Pfam" id="PF22925"/>
    </source>
</evidence>
<sequence length="834" mass="90663">MLSRAAAVKAPRTHNRRRVTGSSGRRREGRESELQRPNMSRRVFTFTVLLLPFMMICCGSGAVPTEGTDSENDSCFTIGMILAATGDEYDPTEETLPPEATNSAVAAPAEGSKSVSSPVAIPALSVTAISSLSVVDVNGMIAVIAQADHEDGSSTVLARIIEPTEGGAVWTLPDSSANNPQTHYAEGTERRKGALSLFNPTAFSKNNSLYLLLYAGKEPRSPEGAVPKSECLYPWLFIGEIKSMDASDKEKYKKITWGNSSLLSSEIAALFQGRSLEYFSASGGTGILTQDGSLVLPINGWTKDKEEFSLILYSGGPNKDWKLSKGLPSRYFAPVIVEWANGRLFMIISCNDGYRKVYESGDNGESWTEAVETLSRVWGNSHNRTGKGVQSGFISATIEGKKVLLVSLPVYSTDNERGRLNLWLSDGRRIADIGPISSTDEDITESALLYRDTWGEELISVYGSRDATGKLSIFSVRLTGQLGLIKRVIIRWREMDKRVLRLYRFSIVEDSLSSVGACSTRMLMNGLVGFLSGSFDGSQWKNEYFGVDAAVHGEVTPNSGGAIFKGVGAGAVWPVGTQGQNQIYYFANTQFTLLATVSIQEVPGSGTISIPLMGVKMNGPNSKLATLLGISYSADKKWEVTFNGVKATAEGSEWELRREYQVALILEDGEISFVYVNGQLLGSSKTMPTGKERLLDISHFYFGGDNGEKKGNRHVKVRNVLLYNRVLSASELQCRLPEEVVQTPRSASPTSPKKYDFGPEDDDFYTVLFPEKVSVLLSNATGSAKKTASGAATVPSTGGPNNNLKKNDDSCMFLNIYGLLLLILLWMCALAALF</sequence>
<dbReference type="EMBL" id="JABDHM010000247">
    <property type="protein sequence ID" value="KAF5215999.1"/>
    <property type="molecule type" value="Genomic_DNA"/>
</dbReference>
<gene>
    <name evidence="6" type="ORF">ECC02_011265</name>
</gene>
<keyword evidence="3" id="KW-1133">Transmembrane helix</keyword>
<dbReference type="Gene3D" id="2.60.120.200">
    <property type="match status" value="1"/>
</dbReference>
<evidence type="ECO:0000256" key="1">
    <source>
        <dbReference type="ARBA" id="ARBA00022737"/>
    </source>
</evidence>
<dbReference type="InterPro" id="IPR055239">
    <property type="entry name" value="TS_C"/>
</dbReference>
<dbReference type="InterPro" id="IPR036278">
    <property type="entry name" value="Sialidase_sf"/>
</dbReference>
<evidence type="ECO:0000259" key="4">
    <source>
        <dbReference type="Pfam" id="PF13859"/>
    </source>
</evidence>
<dbReference type="VEuPathDB" id="TriTrypDB:ECC02_011265"/>
<feature type="domain" description="Trans-sialidase C-terminal" evidence="5">
    <location>
        <begin position="524"/>
        <end position="729"/>
    </location>
</feature>
<feature type="compositionally biased region" description="Basic and acidic residues" evidence="2">
    <location>
        <begin position="25"/>
        <end position="34"/>
    </location>
</feature>
<dbReference type="InterPro" id="IPR026856">
    <property type="entry name" value="Sialidase_fam"/>
</dbReference>
<protein>
    <submittedName>
        <fullName evidence="6">Neutral sphingomyelinase activation associated factor-like protein</fullName>
    </submittedName>
</protein>
<dbReference type="GO" id="GO:0016020">
    <property type="term" value="C:membrane"/>
    <property type="evidence" value="ECO:0007669"/>
    <property type="project" value="TreeGrafter"/>
</dbReference>
<dbReference type="Proteomes" id="UP000583944">
    <property type="component" value="Unassembled WGS sequence"/>
</dbReference>
<dbReference type="InterPro" id="IPR008377">
    <property type="entry name" value="Sialidase_trypan"/>
</dbReference>
<keyword evidence="1" id="KW-0677">Repeat</keyword>
<feature type="region of interest" description="Disordered" evidence="2">
    <location>
        <begin position="1"/>
        <end position="36"/>
    </location>
</feature>
<dbReference type="GO" id="GO:0009313">
    <property type="term" value="P:oligosaccharide catabolic process"/>
    <property type="evidence" value="ECO:0007669"/>
    <property type="project" value="TreeGrafter"/>
</dbReference>
<name>A0A7J6XNA0_TRYCR</name>
<dbReference type="VEuPathDB" id="TriTrypDB:BCY84_02486"/>
<reference evidence="6 7" key="1">
    <citation type="journal article" date="2019" name="Genome Biol. Evol.">
        <title>Nanopore Sequencing Significantly Improves Genome Assembly of the Protozoan Parasite Trypanosoma cruzi.</title>
        <authorList>
            <person name="Diaz-Viraque F."/>
            <person name="Pita S."/>
            <person name="Greif G."/>
            <person name="de Souza R.C.M."/>
            <person name="Iraola G."/>
            <person name="Robello C."/>
        </authorList>
    </citation>
    <scope>NUCLEOTIDE SEQUENCE [LARGE SCALE GENOMIC DNA]</scope>
    <source>
        <strain evidence="6 7">Berenice</strain>
    </source>
</reference>
<evidence type="ECO:0000256" key="2">
    <source>
        <dbReference type="SAM" id="MobiDB-lite"/>
    </source>
</evidence>
<dbReference type="CDD" id="cd15482">
    <property type="entry name" value="Sialidase_non-viral"/>
    <property type="match status" value="1"/>
</dbReference>
<dbReference type="InterPro" id="IPR013320">
    <property type="entry name" value="ConA-like_dom_sf"/>
</dbReference>
<organism evidence="6 7">
    <name type="scientific">Trypanosoma cruzi</name>
    <dbReference type="NCBI Taxonomy" id="5693"/>
    <lineage>
        <taxon>Eukaryota</taxon>
        <taxon>Discoba</taxon>
        <taxon>Euglenozoa</taxon>
        <taxon>Kinetoplastea</taxon>
        <taxon>Metakinetoplastina</taxon>
        <taxon>Trypanosomatida</taxon>
        <taxon>Trypanosomatidae</taxon>
        <taxon>Trypanosoma</taxon>
        <taxon>Schizotrypanum</taxon>
    </lineage>
</organism>
<evidence type="ECO:0000256" key="3">
    <source>
        <dbReference type="SAM" id="Phobius"/>
    </source>
</evidence>
<dbReference type="PANTHER" id="PTHR10628">
    <property type="entry name" value="SIALIDASE"/>
    <property type="match status" value="1"/>
</dbReference>
<feature type="transmembrane region" description="Helical" evidence="3">
    <location>
        <begin position="812"/>
        <end position="833"/>
    </location>
</feature>
<comment type="caution">
    <text evidence="6">The sequence shown here is derived from an EMBL/GenBank/DDBJ whole genome shotgun (WGS) entry which is preliminary data.</text>
</comment>
<dbReference type="Gene3D" id="2.120.10.10">
    <property type="match status" value="1"/>
</dbReference>